<evidence type="ECO:0000313" key="1">
    <source>
        <dbReference type="EMBL" id="MBX42962.1"/>
    </source>
</evidence>
<proteinExistence type="predicted"/>
<dbReference type="EMBL" id="GGEC01062478">
    <property type="protein sequence ID" value="MBX42962.1"/>
    <property type="molecule type" value="Transcribed_RNA"/>
</dbReference>
<name>A0A2P2NKF6_RHIMU</name>
<reference evidence="1" key="1">
    <citation type="submission" date="2018-02" db="EMBL/GenBank/DDBJ databases">
        <title>Rhizophora mucronata_Transcriptome.</title>
        <authorList>
            <person name="Meera S.P."/>
            <person name="Sreeshan A."/>
            <person name="Augustine A."/>
        </authorList>
    </citation>
    <scope>NUCLEOTIDE SEQUENCE</scope>
    <source>
        <tissue evidence="1">Leaf</tissue>
    </source>
</reference>
<accession>A0A2P2NKF6</accession>
<sequence length="12" mass="1436">MYTALVFSSWKC</sequence>
<protein>
    <submittedName>
        <fullName evidence="1">Uncharacterized protein</fullName>
    </submittedName>
</protein>
<organism evidence="1">
    <name type="scientific">Rhizophora mucronata</name>
    <name type="common">Asiatic mangrove</name>
    <dbReference type="NCBI Taxonomy" id="61149"/>
    <lineage>
        <taxon>Eukaryota</taxon>
        <taxon>Viridiplantae</taxon>
        <taxon>Streptophyta</taxon>
        <taxon>Embryophyta</taxon>
        <taxon>Tracheophyta</taxon>
        <taxon>Spermatophyta</taxon>
        <taxon>Magnoliopsida</taxon>
        <taxon>eudicotyledons</taxon>
        <taxon>Gunneridae</taxon>
        <taxon>Pentapetalae</taxon>
        <taxon>rosids</taxon>
        <taxon>fabids</taxon>
        <taxon>Malpighiales</taxon>
        <taxon>Rhizophoraceae</taxon>
        <taxon>Rhizophora</taxon>
    </lineage>
</organism>